<evidence type="ECO:0000259" key="4">
    <source>
        <dbReference type="Pfam" id="PF00437"/>
    </source>
</evidence>
<proteinExistence type="inferred from homology"/>
<reference evidence="5 6" key="1">
    <citation type="journal article" date="2019" name="Syst. Appl. Microbiol.">
        <title>Polyphasic characterization of two novel Lactobacillus spp. isolated from blown salami packages: Description of Lactobacillus halodurans sp. nov. and Lactobacillus salsicarnum sp. nov.</title>
        <authorList>
            <person name="Schuster J.A."/>
            <person name="Klingl A."/>
            <person name="Vogel R.F."/>
            <person name="Ehrmann M.A."/>
        </authorList>
    </citation>
    <scope>NUCLEOTIDE SEQUENCE [LARGE SCALE GENOMIC DNA]</scope>
    <source>
        <strain evidence="5 6">TMW 1.2118</strain>
    </source>
</reference>
<dbReference type="PANTHER" id="PTHR30258">
    <property type="entry name" value="TYPE II SECRETION SYSTEM PROTEIN GSPE-RELATED"/>
    <property type="match status" value="1"/>
</dbReference>
<gene>
    <name evidence="5" type="ORF">FHL02_02890</name>
</gene>
<evidence type="ECO:0000313" key="5">
    <source>
        <dbReference type="EMBL" id="MQS51962.1"/>
    </source>
</evidence>
<comment type="similarity">
    <text evidence="1">Belongs to the GSP E family.</text>
</comment>
<evidence type="ECO:0000256" key="2">
    <source>
        <dbReference type="ARBA" id="ARBA00022741"/>
    </source>
</evidence>
<accession>A0A5P0ZG04</accession>
<feature type="domain" description="Bacterial type II secretion system protein E" evidence="4">
    <location>
        <begin position="4"/>
        <end position="268"/>
    </location>
</feature>
<dbReference type="GO" id="GO:0005524">
    <property type="term" value="F:ATP binding"/>
    <property type="evidence" value="ECO:0007669"/>
    <property type="project" value="UniProtKB-KW"/>
</dbReference>
<dbReference type="OrthoDB" id="9808272at2"/>
<evidence type="ECO:0000313" key="6">
    <source>
        <dbReference type="Proteomes" id="UP000380386"/>
    </source>
</evidence>
<dbReference type="AlphaFoldDB" id="A0A5P0ZG04"/>
<evidence type="ECO:0000256" key="3">
    <source>
        <dbReference type="ARBA" id="ARBA00022840"/>
    </source>
</evidence>
<name>A0A5P0ZG04_9LACO</name>
<organism evidence="5 6">
    <name type="scientific">Companilactobacillus mishanensis</name>
    <dbReference type="NCBI Taxonomy" id="2486008"/>
    <lineage>
        <taxon>Bacteria</taxon>
        <taxon>Bacillati</taxon>
        <taxon>Bacillota</taxon>
        <taxon>Bacilli</taxon>
        <taxon>Lactobacillales</taxon>
        <taxon>Lactobacillaceae</taxon>
        <taxon>Companilactobacillus</taxon>
    </lineage>
</organism>
<dbReference type="InterPro" id="IPR027417">
    <property type="entry name" value="P-loop_NTPase"/>
</dbReference>
<dbReference type="GO" id="GO:0005886">
    <property type="term" value="C:plasma membrane"/>
    <property type="evidence" value="ECO:0007669"/>
    <property type="project" value="TreeGrafter"/>
</dbReference>
<dbReference type="InterPro" id="IPR001482">
    <property type="entry name" value="T2SS/T4SS_dom"/>
</dbReference>
<dbReference type="Pfam" id="PF00437">
    <property type="entry name" value="T2SSE"/>
    <property type="match status" value="1"/>
</dbReference>
<dbReference type="RefSeq" id="WP_153382193.1">
    <property type="nucleotide sequence ID" value="NZ_VDFM01000002.1"/>
</dbReference>
<dbReference type="InterPro" id="IPR047667">
    <property type="entry name" value="ATPase_ComGA"/>
</dbReference>
<comment type="caution">
    <text evidence="5">The sequence shown here is derived from an EMBL/GenBank/DDBJ whole genome shotgun (WGS) entry which is preliminary data.</text>
</comment>
<dbReference type="EMBL" id="VDFM01000002">
    <property type="protein sequence ID" value="MQS51962.1"/>
    <property type="molecule type" value="Genomic_DNA"/>
</dbReference>
<dbReference type="SUPFAM" id="SSF52540">
    <property type="entry name" value="P-loop containing nucleoside triphosphate hydrolases"/>
    <property type="match status" value="1"/>
</dbReference>
<sequence length="322" mass="36884">MTAETMVQNLLTEACANRISDIYFFPKREIYTIEAKNSLTDYVVAELSYDETFSVMNFLKFNSGLDISERRRAQKGSFTYVYHGTEIHIRISSVGDFLDRESMVIRLIYPQENISQSDVDVLNKLIPVSNQKGMMIFSGPMGSGKTSLMYSLGRHLSRYKKVMCIEDPIEIVEESFLQLQVNQDTGMSYEELIKTSLRHRPEVLIIGEIRDKQTAQQAVQAALCGYTVMTTIHGKSKYSVIQRLLQFGISEFEIKNAVNLITYQRLIPSEERLQLFADFLNNHAINDFLRDGTPDNHWSDMLTNAQEKGIINGEVFQEFIHG</sequence>
<dbReference type="Proteomes" id="UP000380386">
    <property type="component" value="Unassembled WGS sequence"/>
</dbReference>
<dbReference type="Gene3D" id="3.40.50.300">
    <property type="entry name" value="P-loop containing nucleotide triphosphate hydrolases"/>
    <property type="match status" value="1"/>
</dbReference>
<keyword evidence="2" id="KW-0547">Nucleotide-binding</keyword>
<dbReference type="Gene3D" id="3.30.450.90">
    <property type="match status" value="1"/>
</dbReference>
<dbReference type="GO" id="GO:0016887">
    <property type="term" value="F:ATP hydrolysis activity"/>
    <property type="evidence" value="ECO:0007669"/>
    <property type="project" value="TreeGrafter"/>
</dbReference>
<protein>
    <submittedName>
        <fullName evidence="5">Competence protein</fullName>
    </submittedName>
</protein>
<dbReference type="PANTHER" id="PTHR30258:SF2">
    <property type="entry name" value="COMG OPERON PROTEIN 1"/>
    <property type="match status" value="1"/>
</dbReference>
<keyword evidence="3" id="KW-0067">ATP-binding</keyword>
<dbReference type="NCBIfam" id="NF041000">
    <property type="entry name" value="ATPase_ComGA"/>
    <property type="match status" value="1"/>
</dbReference>
<evidence type="ECO:0000256" key="1">
    <source>
        <dbReference type="ARBA" id="ARBA00006611"/>
    </source>
</evidence>